<feature type="domain" description="NAD-dependent epimerase/dehydratase" evidence="1">
    <location>
        <begin position="5"/>
        <end position="224"/>
    </location>
</feature>
<evidence type="ECO:0000313" key="3">
    <source>
        <dbReference type="Proteomes" id="UP001236507"/>
    </source>
</evidence>
<dbReference type="Gene3D" id="3.40.50.720">
    <property type="entry name" value="NAD(P)-binding Rossmann-like Domain"/>
    <property type="match status" value="1"/>
</dbReference>
<accession>A0ABT6YF83</accession>
<evidence type="ECO:0000313" key="2">
    <source>
        <dbReference type="EMBL" id="MDI9862180.1"/>
    </source>
</evidence>
<reference evidence="2 3" key="1">
    <citation type="submission" date="2023-05" db="EMBL/GenBank/DDBJ databases">
        <title>Novel species of genus Flectobacillus isolated from stream in China.</title>
        <authorList>
            <person name="Lu H."/>
        </authorList>
    </citation>
    <scope>NUCLEOTIDE SEQUENCE [LARGE SCALE GENOMIC DNA]</scope>
    <source>
        <strain evidence="2 3">KCTC 42575</strain>
    </source>
</reference>
<dbReference type="Proteomes" id="UP001236507">
    <property type="component" value="Unassembled WGS sequence"/>
</dbReference>
<proteinExistence type="predicted"/>
<gene>
    <name evidence="2" type="ORF">QM524_23355</name>
</gene>
<dbReference type="SUPFAM" id="SSF51735">
    <property type="entry name" value="NAD(P)-binding Rossmann-fold domains"/>
    <property type="match status" value="1"/>
</dbReference>
<dbReference type="InterPro" id="IPR050177">
    <property type="entry name" value="Lipid_A_modif_metabolic_enz"/>
</dbReference>
<name>A0ABT6YF83_9BACT</name>
<dbReference type="InterPro" id="IPR001509">
    <property type="entry name" value="Epimerase_deHydtase"/>
</dbReference>
<evidence type="ECO:0000259" key="1">
    <source>
        <dbReference type="Pfam" id="PF01370"/>
    </source>
</evidence>
<dbReference type="RefSeq" id="WP_283346457.1">
    <property type="nucleotide sequence ID" value="NZ_JASHIF010000026.1"/>
</dbReference>
<dbReference type="PANTHER" id="PTHR43245:SF13">
    <property type="entry name" value="UDP-D-APIOSE_UDP-D-XYLOSE SYNTHASE 2"/>
    <property type="match status" value="1"/>
</dbReference>
<dbReference type="Pfam" id="PF01370">
    <property type="entry name" value="Epimerase"/>
    <property type="match status" value="1"/>
</dbReference>
<organism evidence="2 3">
    <name type="scientific">Flectobacillus roseus</name>
    <dbReference type="NCBI Taxonomy" id="502259"/>
    <lineage>
        <taxon>Bacteria</taxon>
        <taxon>Pseudomonadati</taxon>
        <taxon>Bacteroidota</taxon>
        <taxon>Cytophagia</taxon>
        <taxon>Cytophagales</taxon>
        <taxon>Flectobacillaceae</taxon>
        <taxon>Flectobacillus</taxon>
    </lineage>
</organism>
<comment type="caution">
    <text evidence="2">The sequence shown here is derived from an EMBL/GenBank/DDBJ whole genome shotgun (WGS) entry which is preliminary data.</text>
</comment>
<dbReference type="InterPro" id="IPR036291">
    <property type="entry name" value="NAD(P)-bd_dom_sf"/>
</dbReference>
<sequence length="316" mass="35772">MNSDILILGGTGSIGYAFTMELVAQKIPVTLLVRDIHKAQQIFDQTPLIEFVEGDVQNGALLKTLAQDKKVIFHGINYSYEAWKGNMQQATQNVIEAANLNKAQIIFPGNIYNYGLVQTPITEESPENPCAVKGQIRVELEAMMRTAAQNNLCKLLIVRLPDFWGPNVMNEGVRPIFANALKGKPMRWLCNMDIPHQTVYTPDAAKIMVELMKIKQVEEVSVYNYGGQVHKSMRTLFAKIAEQAGQPAKYQLMSKWMINLLAIFIPVLKEIKEMIYLYENTVVLNDDKLKKLFPEFKETPLEEAIKTALSWKGYQS</sequence>
<protein>
    <submittedName>
        <fullName evidence="2">NAD(P)H-binding protein</fullName>
    </submittedName>
</protein>
<dbReference type="PANTHER" id="PTHR43245">
    <property type="entry name" value="BIFUNCTIONAL POLYMYXIN RESISTANCE PROTEIN ARNA"/>
    <property type="match status" value="1"/>
</dbReference>
<keyword evidence="3" id="KW-1185">Reference proteome</keyword>
<dbReference type="EMBL" id="JASHIF010000026">
    <property type="protein sequence ID" value="MDI9862180.1"/>
    <property type="molecule type" value="Genomic_DNA"/>
</dbReference>